<evidence type="ECO:0000259" key="6">
    <source>
        <dbReference type="Pfam" id="PF04893"/>
    </source>
</evidence>
<keyword evidence="4 5" id="KW-0472">Membrane</keyword>
<proteinExistence type="predicted"/>
<evidence type="ECO:0000256" key="3">
    <source>
        <dbReference type="ARBA" id="ARBA00022989"/>
    </source>
</evidence>
<organism evidence="7 8">
    <name type="scientific">candidate division LCP-89 bacterium B3_LCP</name>
    <dbReference type="NCBI Taxonomy" id="2012998"/>
    <lineage>
        <taxon>Bacteria</taxon>
        <taxon>Pseudomonadati</taxon>
        <taxon>Bacteria division LCP-89</taxon>
    </lineage>
</organism>
<accession>A0A532V2L4</accession>
<dbReference type="Proteomes" id="UP000319619">
    <property type="component" value="Unassembled WGS sequence"/>
</dbReference>
<feature type="transmembrane region" description="Helical" evidence="5">
    <location>
        <begin position="46"/>
        <end position="64"/>
    </location>
</feature>
<dbReference type="InterPro" id="IPR006977">
    <property type="entry name" value="Yip1_dom"/>
</dbReference>
<evidence type="ECO:0000256" key="1">
    <source>
        <dbReference type="ARBA" id="ARBA00004141"/>
    </source>
</evidence>
<evidence type="ECO:0000256" key="5">
    <source>
        <dbReference type="SAM" id="Phobius"/>
    </source>
</evidence>
<dbReference type="AlphaFoldDB" id="A0A532V2L4"/>
<gene>
    <name evidence="7" type="ORF">CEE37_02570</name>
</gene>
<keyword evidence="3 5" id="KW-1133">Transmembrane helix</keyword>
<evidence type="ECO:0000256" key="4">
    <source>
        <dbReference type="ARBA" id="ARBA00023136"/>
    </source>
</evidence>
<dbReference type="Pfam" id="PF04893">
    <property type="entry name" value="Yip1"/>
    <property type="match status" value="1"/>
</dbReference>
<feature type="domain" description="Yip1" evidence="6">
    <location>
        <begin position="27"/>
        <end position="240"/>
    </location>
</feature>
<evidence type="ECO:0000313" key="7">
    <source>
        <dbReference type="EMBL" id="TKJ41464.1"/>
    </source>
</evidence>
<feature type="transmembrane region" description="Helical" evidence="5">
    <location>
        <begin position="195"/>
        <end position="218"/>
    </location>
</feature>
<feature type="transmembrane region" description="Helical" evidence="5">
    <location>
        <begin position="224"/>
        <end position="244"/>
    </location>
</feature>
<reference evidence="7 8" key="1">
    <citation type="submission" date="2017-06" db="EMBL/GenBank/DDBJ databases">
        <title>Novel microbial phyla capable of carbon fixation and sulfur reduction in deep-sea sediments.</title>
        <authorList>
            <person name="Huang J."/>
            <person name="Baker B."/>
            <person name="Wang Y."/>
        </authorList>
    </citation>
    <scope>NUCLEOTIDE SEQUENCE [LARGE SCALE GENOMIC DNA]</scope>
    <source>
        <strain evidence="7">B3_LCP</strain>
    </source>
</reference>
<comment type="subcellular location">
    <subcellularLocation>
        <location evidence="1">Membrane</location>
        <topology evidence="1">Multi-pass membrane protein</topology>
    </subcellularLocation>
</comment>
<comment type="caution">
    <text evidence="7">The sequence shown here is derived from an EMBL/GenBank/DDBJ whole genome shotgun (WGS) entry which is preliminary data.</text>
</comment>
<feature type="transmembrane region" description="Helical" evidence="5">
    <location>
        <begin position="142"/>
        <end position="162"/>
    </location>
</feature>
<name>A0A532V2L4_UNCL8</name>
<protein>
    <recommendedName>
        <fullName evidence="6">Yip1 domain-containing protein</fullName>
    </recommendedName>
</protein>
<sequence>MNESNDTPEVTITQEEKPHLSPLQRLIGVFSAPKQTLEDIAIRPSWVLPFILTIVITIGATHVLREAIVADFKTSPAYDKLMENDQLTVEQVERARDMQITGMRNFAAIGGGIATVLAIFVVAAILLFVGNVVLGGTGYFKQTLAIFCWSGLIGTLGYILQVPISLQKLSMKVYFSPAAFMSAEMEETALFKIAAALDVFVIWRIIVLAMGFAAIYKFSMNKSLAALGGLYALFVLIVVVSGGLF</sequence>
<dbReference type="EMBL" id="NJBN01000002">
    <property type="protein sequence ID" value="TKJ41464.1"/>
    <property type="molecule type" value="Genomic_DNA"/>
</dbReference>
<evidence type="ECO:0000313" key="8">
    <source>
        <dbReference type="Proteomes" id="UP000319619"/>
    </source>
</evidence>
<evidence type="ECO:0000256" key="2">
    <source>
        <dbReference type="ARBA" id="ARBA00022692"/>
    </source>
</evidence>
<keyword evidence="2 5" id="KW-0812">Transmembrane</keyword>
<dbReference type="GO" id="GO:0016020">
    <property type="term" value="C:membrane"/>
    <property type="evidence" value="ECO:0007669"/>
    <property type="project" value="UniProtKB-SubCell"/>
</dbReference>
<feature type="transmembrane region" description="Helical" evidence="5">
    <location>
        <begin position="106"/>
        <end position="130"/>
    </location>
</feature>